<gene>
    <name evidence="5" type="ORF">FO013_00520</name>
</gene>
<keyword evidence="2 4" id="KW-0547">Nucleotide-binding</keyword>
<dbReference type="GO" id="GO:0030272">
    <property type="term" value="F:5-formyltetrahydrofolate cyclo-ligase activity"/>
    <property type="evidence" value="ECO:0007669"/>
    <property type="project" value="TreeGrafter"/>
</dbReference>
<dbReference type="InterPro" id="IPR002698">
    <property type="entry name" value="FTHF_cligase"/>
</dbReference>
<dbReference type="EMBL" id="VLTK01000001">
    <property type="protein sequence ID" value="TSI19841.1"/>
    <property type="molecule type" value="Genomic_DNA"/>
</dbReference>
<sequence>MSVDAETSKAQLRAHIRSERAAQVAAGVESSMTEAKSSVVEGESSVAESAWQIIESLWPNLDLTGHSVLAYAALTGEPNLDPVIDRFLARGGTVYLPVVTAVGHALMFGTVTESMATLHARGRWGIREPSPVLTAADLMSAEVAPDLVFVPALGFGTGGARLGNGGGFYDRTFGPRGEVPLIGREHASLVYGVCFSSELGLPELTVEPWDLQITRAVTDHGVHSFD</sequence>
<name>A0A556CQZ7_BREAU</name>
<dbReference type="AlphaFoldDB" id="A0A556CQZ7"/>
<evidence type="ECO:0000256" key="1">
    <source>
        <dbReference type="ARBA" id="ARBA00010638"/>
    </source>
</evidence>
<evidence type="ECO:0000313" key="5">
    <source>
        <dbReference type="EMBL" id="TSI19841.1"/>
    </source>
</evidence>
<feature type="binding site" evidence="4">
    <location>
        <position position="77"/>
    </location>
    <ligand>
        <name>substrate</name>
    </ligand>
</feature>
<keyword evidence="6" id="KW-1185">Reference proteome</keyword>
<dbReference type="InterPro" id="IPR037171">
    <property type="entry name" value="NagB/RpiA_transferase-like"/>
</dbReference>
<protein>
    <recommendedName>
        <fullName evidence="7">5-formyltetrahydrofolate cyclo-ligase</fullName>
    </recommendedName>
</protein>
<evidence type="ECO:0008006" key="7">
    <source>
        <dbReference type="Google" id="ProtNLM"/>
    </source>
</evidence>
<reference evidence="5 6" key="1">
    <citation type="submission" date="2019-07" db="EMBL/GenBank/DDBJ databases">
        <title>Draft genome sequence of Brevibacterium aurantiacum XU54 isolated from Xinjiang China.</title>
        <authorList>
            <person name="Xu X."/>
        </authorList>
    </citation>
    <scope>NUCLEOTIDE SEQUENCE [LARGE SCALE GENOMIC DNA]</scope>
    <source>
        <strain evidence="5 6">XU54</strain>
    </source>
</reference>
<feature type="binding site" evidence="4">
    <location>
        <begin position="161"/>
        <end position="169"/>
    </location>
    <ligand>
        <name>ATP</name>
        <dbReference type="ChEBI" id="CHEBI:30616"/>
    </ligand>
</feature>
<dbReference type="GO" id="GO:0035999">
    <property type="term" value="P:tetrahydrofolate interconversion"/>
    <property type="evidence" value="ECO:0007669"/>
    <property type="project" value="TreeGrafter"/>
</dbReference>
<dbReference type="PANTHER" id="PTHR23407">
    <property type="entry name" value="ATPASE INHIBITOR/5-FORMYLTETRAHYDROFOLATE CYCLO-LIGASE"/>
    <property type="match status" value="1"/>
</dbReference>
<dbReference type="SUPFAM" id="SSF100950">
    <property type="entry name" value="NagB/RpiA/CoA transferase-like"/>
    <property type="match status" value="1"/>
</dbReference>
<dbReference type="PANTHER" id="PTHR23407:SF1">
    <property type="entry name" value="5-FORMYLTETRAHYDROFOLATE CYCLO-LIGASE"/>
    <property type="match status" value="1"/>
</dbReference>
<proteinExistence type="inferred from homology"/>
<evidence type="ECO:0000313" key="6">
    <source>
        <dbReference type="Proteomes" id="UP000316406"/>
    </source>
</evidence>
<dbReference type="GO" id="GO:0005524">
    <property type="term" value="F:ATP binding"/>
    <property type="evidence" value="ECO:0007669"/>
    <property type="project" value="UniProtKB-KW"/>
</dbReference>
<dbReference type="Pfam" id="PF01812">
    <property type="entry name" value="5-FTHF_cyc-lig"/>
    <property type="match status" value="1"/>
</dbReference>
<dbReference type="Proteomes" id="UP000316406">
    <property type="component" value="Unassembled WGS sequence"/>
</dbReference>
<organism evidence="5 6">
    <name type="scientific">Brevibacterium aurantiacum</name>
    <dbReference type="NCBI Taxonomy" id="273384"/>
    <lineage>
        <taxon>Bacteria</taxon>
        <taxon>Bacillati</taxon>
        <taxon>Actinomycetota</taxon>
        <taxon>Actinomycetes</taxon>
        <taxon>Micrococcales</taxon>
        <taxon>Brevibacteriaceae</taxon>
        <taxon>Brevibacterium</taxon>
    </lineage>
</organism>
<accession>A0A556CQZ7</accession>
<evidence type="ECO:0000256" key="3">
    <source>
        <dbReference type="ARBA" id="ARBA00022840"/>
    </source>
</evidence>
<evidence type="ECO:0000256" key="2">
    <source>
        <dbReference type="ARBA" id="ARBA00022741"/>
    </source>
</evidence>
<dbReference type="GO" id="GO:0009396">
    <property type="term" value="P:folic acid-containing compound biosynthetic process"/>
    <property type="evidence" value="ECO:0007669"/>
    <property type="project" value="TreeGrafter"/>
</dbReference>
<dbReference type="Gene3D" id="3.40.50.10420">
    <property type="entry name" value="NagB/RpiA/CoA transferase-like"/>
    <property type="match status" value="1"/>
</dbReference>
<dbReference type="OrthoDB" id="3242798at2"/>
<comment type="similarity">
    <text evidence="1">Belongs to the 5-formyltetrahydrofolate cyclo-ligase family.</text>
</comment>
<comment type="caution">
    <text evidence="5">The sequence shown here is derived from an EMBL/GenBank/DDBJ whole genome shotgun (WGS) entry which is preliminary data.</text>
</comment>
<dbReference type="InterPro" id="IPR024185">
    <property type="entry name" value="FTHF_cligase-like_sf"/>
</dbReference>
<evidence type="ECO:0000256" key="4">
    <source>
        <dbReference type="PIRSR" id="PIRSR006806-1"/>
    </source>
</evidence>
<keyword evidence="3 4" id="KW-0067">ATP-binding</keyword>